<evidence type="ECO:0000313" key="4">
    <source>
        <dbReference type="Proteomes" id="UP000077961"/>
    </source>
</evidence>
<dbReference type="OrthoDB" id="5504996at2"/>
<evidence type="ECO:0000313" key="3">
    <source>
        <dbReference type="EMBL" id="OAJ61590.1"/>
    </source>
</evidence>
<organism evidence="3 5">
    <name type="scientific">Paraburkholderia ginsengiterrae</name>
    <dbReference type="NCBI Taxonomy" id="1462993"/>
    <lineage>
        <taxon>Bacteria</taxon>
        <taxon>Pseudomonadati</taxon>
        <taxon>Pseudomonadota</taxon>
        <taxon>Betaproteobacteria</taxon>
        <taxon>Burkholderiales</taxon>
        <taxon>Burkholderiaceae</taxon>
        <taxon>Paraburkholderia</taxon>
    </lineage>
</organism>
<dbReference type="RefSeq" id="WP_064269559.1">
    <property type="nucleotide sequence ID" value="NZ_LXJZ01000186.1"/>
</dbReference>
<dbReference type="PANTHER" id="PTHR22946">
    <property type="entry name" value="DIENELACTONE HYDROLASE DOMAIN-CONTAINING PROTEIN-RELATED"/>
    <property type="match status" value="1"/>
</dbReference>
<dbReference type="SUPFAM" id="SSF53474">
    <property type="entry name" value="alpha/beta-Hydrolases"/>
    <property type="match status" value="1"/>
</dbReference>
<reference evidence="4 5" key="1">
    <citation type="submission" date="2016-04" db="EMBL/GenBank/DDBJ databases">
        <title>Reclassification of Paraburkholderia panaciterrae (Farh et al. 2015) Dobritsa &amp; Samadpour 2016 as a later homotypic synonym of Paraburkholderia ginsengiterrae (Farh et al. 2015) Dobritsa &amp; Samadpour 2016.</title>
        <authorList>
            <person name="Dobritsa A.P."/>
            <person name="Kutumbaka K."/>
            <person name="Samadpour M."/>
        </authorList>
    </citation>
    <scope>NUCLEOTIDE SEQUENCE [LARGE SCALE GENOMIC DNA]</scope>
    <source>
        <strain evidence="3 5">DCY85</strain>
        <strain evidence="2 4">DCY85-1</strain>
    </source>
</reference>
<comment type="caution">
    <text evidence="3">The sequence shown here is derived from an EMBL/GenBank/DDBJ whole genome shotgun (WGS) entry which is preliminary data.</text>
</comment>
<gene>
    <name evidence="2" type="ORF">A6V36_33625</name>
    <name evidence="3" type="ORF">A6V37_24890</name>
</gene>
<proteinExistence type="predicted"/>
<dbReference type="AlphaFoldDB" id="A0A1A9N7R9"/>
<dbReference type="InterPro" id="IPR029058">
    <property type="entry name" value="AB_hydrolase_fold"/>
</dbReference>
<sequence length="402" mass="44699">MDTMRKGQRWVLDAFLSVGGLDVLHPDAGALFEQIGYDSTDIKRVFAPVKAGSMLPACWSAAAREIEQRALHWENRGFATTAKRMYERAALLYARTHYSVLADDPRRTRYLNKVVQSFEKVIELATHPIERVVLPFEGKQLHGILETPIGAKGVPCVVMLPGMDMFKEDWHKVIEQRILPRGWAGFSLDGPGQGESLTKGLKMTLDNYDRAISTVIDWLSSNPAIDPSRIVIMGSSMGSWWATRAAAVEPRIAAIAANMSNLGDKFVLLNQAQPSFMAGLMFMTGITDPLEIQALSKQMLLDDIAPNVTIPYLIVTGENDELTTIDATIDVYERLKGPKELWIYQHEFHPIGPQSDEWINASLDWLGAALAGKFPSGHEARTFITKGGEYIDGTGEPTWWNP</sequence>
<dbReference type="Proteomes" id="UP000077961">
    <property type="component" value="Unassembled WGS sequence"/>
</dbReference>
<dbReference type="Proteomes" id="UP000078116">
    <property type="component" value="Unassembled WGS sequence"/>
</dbReference>
<dbReference type="PANTHER" id="PTHR22946:SF12">
    <property type="entry name" value="CONIDIAL PIGMENT BIOSYNTHESIS PROTEIN AYG1 (AFU_ORTHOLOGUE AFUA_2G17550)"/>
    <property type="match status" value="1"/>
</dbReference>
<dbReference type="Pfam" id="PF06500">
    <property type="entry name" value="FrsA-like"/>
    <property type="match status" value="1"/>
</dbReference>
<evidence type="ECO:0000256" key="1">
    <source>
        <dbReference type="ARBA" id="ARBA00022801"/>
    </source>
</evidence>
<evidence type="ECO:0000313" key="5">
    <source>
        <dbReference type="Proteomes" id="UP000078116"/>
    </source>
</evidence>
<dbReference type="EMBL" id="LXJZ01000186">
    <property type="protein sequence ID" value="OAJ56510.1"/>
    <property type="molecule type" value="Genomic_DNA"/>
</dbReference>
<accession>A0A1A9N7R9</accession>
<keyword evidence="1" id="KW-0378">Hydrolase</keyword>
<dbReference type="EMBL" id="LXKA01000209">
    <property type="protein sequence ID" value="OAJ61590.1"/>
    <property type="molecule type" value="Genomic_DNA"/>
</dbReference>
<dbReference type="InterPro" id="IPR010520">
    <property type="entry name" value="FrsA-like"/>
</dbReference>
<evidence type="ECO:0000313" key="2">
    <source>
        <dbReference type="EMBL" id="OAJ56510.1"/>
    </source>
</evidence>
<dbReference type="GO" id="GO:0016787">
    <property type="term" value="F:hydrolase activity"/>
    <property type="evidence" value="ECO:0007669"/>
    <property type="project" value="UniProtKB-KW"/>
</dbReference>
<keyword evidence="4" id="KW-1185">Reference proteome</keyword>
<dbReference type="InterPro" id="IPR050261">
    <property type="entry name" value="FrsA_esterase"/>
</dbReference>
<dbReference type="Gene3D" id="3.40.50.1820">
    <property type="entry name" value="alpha/beta hydrolase"/>
    <property type="match status" value="1"/>
</dbReference>
<dbReference type="STRING" id="1462993.A6V36_33625"/>
<name>A0A1A9N7R9_9BURK</name>
<protein>
    <submittedName>
        <fullName evidence="3">Acetylxylan esterase</fullName>
    </submittedName>
</protein>